<dbReference type="Gene3D" id="2.115.10.20">
    <property type="entry name" value="Glycosyl hydrolase domain, family 43"/>
    <property type="match status" value="1"/>
</dbReference>
<feature type="region of interest" description="Disordered" evidence="6">
    <location>
        <begin position="268"/>
        <end position="292"/>
    </location>
</feature>
<evidence type="ECO:0000256" key="5">
    <source>
        <dbReference type="ARBA" id="ARBA00023295"/>
    </source>
</evidence>
<evidence type="ECO:0000256" key="4">
    <source>
        <dbReference type="ARBA" id="ARBA00023277"/>
    </source>
</evidence>
<evidence type="ECO:0000256" key="2">
    <source>
        <dbReference type="ARBA" id="ARBA00022651"/>
    </source>
</evidence>
<organism evidence="7 8">
    <name type="scientific">Saccharopolyspora rosea</name>
    <dbReference type="NCBI Taxonomy" id="524884"/>
    <lineage>
        <taxon>Bacteria</taxon>
        <taxon>Bacillati</taxon>
        <taxon>Actinomycetota</taxon>
        <taxon>Actinomycetes</taxon>
        <taxon>Pseudonocardiales</taxon>
        <taxon>Pseudonocardiaceae</taxon>
        <taxon>Saccharopolyspora</taxon>
    </lineage>
</organism>
<gene>
    <name evidence="7" type="ORF">ACFQ16_22780</name>
</gene>
<sequence length="694" mass="76023">MSVGKAGRMRRLGVFLLVLPLVLVIGLGGAMAGGRGSNATYFNNASLPAADPYVLRDGGYYYAYSTEGADPGYHFAIYRSADLATWQRIPGGALPAADPGQWGRDWFWAPEVYHNPATGKYFLFYAARLAEPLVAEYFKYPDFEEPSKIGVAVADSPTGPFHNITDRPIDYRPYDPDYHDVNLIMRDPKRPPASLEEGLRAPLGTYLPSIDPNVFFDGDRIYLYFSRNAYRNWVWDPVLGKYIEESNIYAVELTDDWWRDPSGTTMPSIAPRYRDANRSPQDPPGARRDGFSRILDYGSDPQAWENAHVNDYQHSGGRKKDRRWEEGSTTVKRYDSAGRPVYFLTYSANNYENRFYGVGYAVARSPLGPWRKSPANPVLQQDERIGMYSTGHGSVVASPDGSEWYYVHHGRPTPDTMRRLYTERMGFDADTGKLRIDQSTSDEPIPSGVAPYSLVADRPWVDVSDGEGRISWSVRTARDAAVDLANPLNRVAVSVDPPGAVEVRAGADEAQLRGRVRVAALTLRYQREKATGGYADVDNLGPRRPVALTVPVVGCRQTRTGRIDGPVEVSEGVLCLRDATVRGSVRVLPGAALVSVDSVVTGRVQAHGAQAVWLSGGRVGGPVDVTGTSGLVRLDGVSVGDSASLRDNRTRARIVVAGNRISGSLRCTGNVPAPEDESRPNTVDGDVSGQCSGM</sequence>
<comment type="caution">
    <text evidence="7">The sequence shown here is derived from an EMBL/GenBank/DDBJ whole genome shotgun (WGS) entry which is preliminary data.</text>
</comment>
<accession>A0ABW3G0M1</accession>
<dbReference type="SUPFAM" id="SSF75005">
    <property type="entry name" value="Arabinanase/levansucrase/invertase"/>
    <property type="match status" value="1"/>
</dbReference>
<evidence type="ECO:0000313" key="7">
    <source>
        <dbReference type="EMBL" id="MFD0922580.1"/>
    </source>
</evidence>
<comment type="similarity">
    <text evidence="1">Belongs to the glycosyl hydrolase 43 family.</text>
</comment>
<dbReference type="Pfam" id="PF04616">
    <property type="entry name" value="Glyco_hydro_43"/>
    <property type="match status" value="2"/>
</dbReference>
<dbReference type="RefSeq" id="WP_263252280.1">
    <property type="nucleotide sequence ID" value="NZ_BAABLT010000054.1"/>
</dbReference>
<evidence type="ECO:0000256" key="1">
    <source>
        <dbReference type="ARBA" id="ARBA00009865"/>
    </source>
</evidence>
<feature type="region of interest" description="Disordered" evidence="6">
    <location>
        <begin position="669"/>
        <end position="694"/>
    </location>
</feature>
<keyword evidence="2" id="KW-0624">Polysaccharide degradation</keyword>
<keyword evidence="5" id="KW-0326">Glycosidase</keyword>
<keyword evidence="2" id="KW-0858">Xylan degradation</keyword>
<dbReference type="InterPro" id="IPR023296">
    <property type="entry name" value="Glyco_hydro_beta-prop_sf"/>
</dbReference>
<dbReference type="InterPro" id="IPR006710">
    <property type="entry name" value="Glyco_hydro_43"/>
</dbReference>
<name>A0ABW3G0M1_9PSEU</name>
<keyword evidence="8" id="KW-1185">Reference proteome</keyword>
<reference evidence="8" key="1">
    <citation type="journal article" date="2019" name="Int. J. Syst. Evol. Microbiol.">
        <title>The Global Catalogue of Microorganisms (GCM) 10K type strain sequencing project: providing services to taxonomists for standard genome sequencing and annotation.</title>
        <authorList>
            <consortium name="The Broad Institute Genomics Platform"/>
            <consortium name="The Broad Institute Genome Sequencing Center for Infectious Disease"/>
            <person name="Wu L."/>
            <person name="Ma J."/>
        </authorList>
    </citation>
    <scope>NUCLEOTIDE SEQUENCE [LARGE SCALE GENOMIC DNA]</scope>
    <source>
        <strain evidence="8">CCUG 56401</strain>
    </source>
</reference>
<keyword evidence="4" id="KW-0119">Carbohydrate metabolism</keyword>
<dbReference type="InterPro" id="IPR052176">
    <property type="entry name" value="Glycosyl_Hydrlase_43_Enz"/>
</dbReference>
<dbReference type="CDD" id="cd08991">
    <property type="entry name" value="GH43_HoAraf43-like"/>
    <property type="match status" value="1"/>
</dbReference>
<dbReference type="PANTHER" id="PTHR43772">
    <property type="entry name" value="ENDO-1,4-BETA-XYLANASE"/>
    <property type="match status" value="1"/>
</dbReference>
<evidence type="ECO:0000313" key="8">
    <source>
        <dbReference type="Proteomes" id="UP001597018"/>
    </source>
</evidence>
<dbReference type="Proteomes" id="UP001597018">
    <property type="component" value="Unassembled WGS sequence"/>
</dbReference>
<keyword evidence="3" id="KW-0378">Hydrolase</keyword>
<evidence type="ECO:0000256" key="3">
    <source>
        <dbReference type="ARBA" id="ARBA00022801"/>
    </source>
</evidence>
<dbReference type="EMBL" id="JBHTIW010000022">
    <property type="protein sequence ID" value="MFD0922580.1"/>
    <property type="molecule type" value="Genomic_DNA"/>
</dbReference>
<proteinExistence type="inferred from homology"/>
<evidence type="ECO:0000256" key="6">
    <source>
        <dbReference type="SAM" id="MobiDB-lite"/>
    </source>
</evidence>
<dbReference type="PANTHER" id="PTHR43772:SF2">
    <property type="entry name" value="PUTATIVE (AFU_ORTHOLOGUE AFUA_2G04480)-RELATED"/>
    <property type="match status" value="1"/>
</dbReference>
<protein>
    <submittedName>
        <fullName evidence="7">Family 43 glycosylhydrolase</fullName>
    </submittedName>
</protein>